<accession>A0A0S3PZS7</accession>
<dbReference type="KEGG" id="vgo:GJW-30_1_03789"/>
<keyword evidence="3" id="KW-1185">Reference proteome</keyword>
<dbReference type="AlphaFoldDB" id="A0A0S3PZS7"/>
<organism evidence="2 3">
    <name type="scientific">Variibacter gotjawalensis</name>
    <dbReference type="NCBI Taxonomy" id="1333996"/>
    <lineage>
        <taxon>Bacteria</taxon>
        <taxon>Pseudomonadati</taxon>
        <taxon>Pseudomonadota</taxon>
        <taxon>Alphaproteobacteria</taxon>
        <taxon>Hyphomicrobiales</taxon>
        <taxon>Nitrobacteraceae</taxon>
        <taxon>Variibacter</taxon>
    </lineage>
</organism>
<dbReference type="EMBL" id="AP014946">
    <property type="protein sequence ID" value="BAT61232.1"/>
    <property type="molecule type" value="Genomic_DNA"/>
</dbReference>
<feature type="compositionally biased region" description="Low complexity" evidence="1">
    <location>
        <begin position="131"/>
        <end position="141"/>
    </location>
</feature>
<sequence>MLNAEAWAAHNAKRWMRPDAARFTRPTYDANAVRDARAVHAAGAQLLLAGLRSANLLLKGEAEGGDEETPEGSYGYHWEDQPRAPAGGPDGGQWVSEGGGDGESGKDGGDDGGKEDDAGKPASESEKDDGPGATPDDAPTDFSDNRRRSPSVHFPGSTLAQQVRYEVARVDANNAIQRVQEIQPGWRAPRDLGASNIESAITNFQAQRWAAEARFQELQWHGRTVGPFAGEGVPLTAPRGTVAEREQVYLNGLRYGCHTCGTFNFGTASGNPYLDHQRPTSINPAGAQQFGYPHCAGCSSRQGVHLRWNKY</sequence>
<evidence type="ECO:0000313" key="3">
    <source>
        <dbReference type="Proteomes" id="UP000236884"/>
    </source>
</evidence>
<reference evidence="2 3" key="1">
    <citation type="submission" date="2015-08" db="EMBL/GenBank/DDBJ databases">
        <title>Investigation of the bacterial diversity of lava forest soil.</title>
        <authorList>
            <person name="Lee J.S."/>
        </authorList>
    </citation>
    <scope>NUCLEOTIDE SEQUENCE [LARGE SCALE GENOMIC DNA]</scope>
    <source>
        <strain evidence="2 3">GJW-30</strain>
    </source>
</reference>
<dbReference type="OrthoDB" id="7917007at2"/>
<feature type="compositionally biased region" description="Basic and acidic residues" evidence="1">
    <location>
        <begin position="103"/>
        <end position="130"/>
    </location>
</feature>
<dbReference type="Proteomes" id="UP000236884">
    <property type="component" value="Chromosome"/>
</dbReference>
<protein>
    <submittedName>
        <fullName evidence="2">Uncharacterized protein</fullName>
    </submittedName>
</protein>
<evidence type="ECO:0000256" key="1">
    <source>
        <dbReference type="SAM" id="MobiDB-lite"/>
    </source>
</evidence>
<name>A0A0S3PZS7_9BRAD</name>
<evidence type="ECO:0000313" key="2">
    <source>
        <dbReference type="EMBL" id="BAT61232.1"/>
    </source>
</evidence>
<dbReference type="RefSeq" id="WP_130364593.1">
    <property type="nucleotide sequence ID" value="NZ_AP014946.1"/>
</dbReference>
<gene>
    <name evidence="2" type="ORF">GJW-30_1_03789</name>
</gene>
<feature type="region of interest" description="Disordered" evidence="1">
    <location>
        <begin position="63"/>
        <end position="157"/>
    </location>
</feature>
<proteinExistence type="predicted"/>